<keyword evidence="2" id="KW-0547">Nucleotide-binding</keyword>
<dbReference type="InterPro" id="IPR000719">
    <property type="entry name" value="Prot_kinase_dom"/>
</dbReference>
<reference evidence="7" key="1">
    <citation type="submission" date="2022-10" db="EMBL/GenBank/DDBJ databases">
        <title>Luteolibacter sp. GHJ8, whole genome shotgun sequencing project.</title>
        <authorList>
            <person name="Zhao G."/>
            <person name="Shen L."/>
        </authorList>
    </citation>
    <scope>NUCLEOTIDE SEQUENCE</scope>
    <source>
        <strain evidence="7">GHJ8</strain>
    </source>
</reference>
<name>A0ABT3G0D6_9BACT</name>
<accession>A0ABT3G0D6</accession>
<dbReference type="Gene3D" id="3.30.200.20">
    <property type="entry name" value="Phosphorylase Kinase, domain 1"/>
    <property type="match status" value="1"/>
</dbReference>
<keyword evidence="1" id="KW-0808">Transferase</keyword>
<dbReference type="PROSITE" id="PS00108">
    <property type="entry name" value="PROTEIN_KINASE_ST"/>
    <property type="match status" value="1"/>
</dbReference>
<gene>
    <name evidence="7" type="ORF">OJ996_06940</name>
</gene>
<dbReference type="PANTHER" id="PTHR43289">
    <property type="entry name" value="MITOGEN-ACTIVATED PROTEIN KINASE KINASE KINASE 20-RELATED"/>
    <property type="match status" value="1"/>
</dbReference>
<dbReference type="SUPFAM" id="SSF56112">
    <property type="entry name" value="Protein kinase-like (PK-like)"/>
    <property type="match status" value="1"/>
</dbReference>
<dbReference type="GO" id="GO:0016301">
    <property type="term" value="F:kinase activity"/>
    <property type="evidence" value="ECO:0007669"/>
    <property type="project" value="UniProtKB-KW"/>
</dbReference>
<dbReference type="SUPFAM" id="SSF56436">
    <property type="entry name" value="C-type lectin-like"/>
    <property type="match status" value="1"/>
</dbReference>
<keyword evidence="3 7" id="KW-0418">Kinase</keyword>
<dbReference type="InterPro" id="IPR016186">
    <property type="entry name" value="C-type_lectin-like/link_sf"/>
</dbReference>
<feature type="compositionally biased region" description="Basic and acidic residues" evidence="5">
    <location>
        <begin position="347"/>
        <end position="374"/>
    </location>
</feature>
<evidence type="ECO:0000313" key="8">
    <source>
        <dbReference type="Proteomes" id="UP001165653"/>
    </source>
</evidence>
<protein>
    <submittedName>
        <fullName evidence="7">Protein kinase</fullName>
    </submittedName>
</protein>
<dbReference type="CDD" id="cd14014">
    <property type="entry name" value="STKc_PknB_like"/>
    <property type="match status" value="1"/>
</dbReference>
<keyword evidence="8" id="KW-1185">Reference proteome</keyword>
<feature type="region of interest" description="Disordered" evidence="5">
    <location>
        <begin position="342"/>
        <end position="383"/>
    </location>
</feature>
<dbReference type="InterPro" id="IPR016187">
    <property type="entry name" value="CTDL_fold"/>
</dbReference>
<evidence type="ECO:0000256" key="4">
    <source>
        <dbReference type="ARBA" id="ARBA00022840"/>
    </source>
</evidence>
<dbReference type="Gene3D" id="1.10.510.10">
    <property type="entry name" value="Transferase(Phosphotransferase) domain 1"/>
    <property type="match status" value="1"/>
</dbReference>
<evidence type="ECO:0000259" key="6">
    <source>
        <dbReference type="PROSITE" id="PS50011"/>
    </source>
</evidence>
<dbReference type="InterPro" id="IPR011009">
    <property type="entry name" value="Kinase-like_dom_sf"/>
</dbReference>
<evidence type="ECO:0000256" key="1">
    <source>
        <dbReference type="ARBA" id="ARBA00022679"/>
    </source>
</evidence>
<dbReference type="Proteomes" id="UP001165653">
    <property type="component" value="Unassembled WGS sequence"/>
</dbReference>
<feature type="domain" description="Protein kinase" evidence="6">
    <location>
        <begin position="21"/>
        <end position="309"/>
    </location>
</feature>
<evidence type="ECO:0000313" key="7">
    <source>
        <dbReference type="EMBL" id="MCW1913300.1"/>
    </source>
</evidence>
<evidence type="ECO:0000256" key="2">
    <source>
        <dbReference type="ARBA" id="ARBA00022741"/>
    </source>
</evidence>
<dbReference type="PANTHER" id="PTHR43289:SF6">
    <property type="entry name" value="SERINE_THREONINE-PROTEIN KINASE NEKL-3"/>
    <property type="match status" value="1"/>
</dbReference>
<dbReference type="RefSeq" id="WP_264512612.1">
    <property type="nucleotide sequence ID" value="NZ_JAPDDR010000003.1"/>
</dbReference>
<comment type="caution">
    <text evidence="7">The sequence shown here is derived from an EMBL/GenBank/DDBJ whole genome shotgun (WGS) entry which is preliminary data.</text>
</comment>
<keyword evidence="4" id="KW-0067">ATP-binding</keyword>
<dbReference type="Pfam" id="PF00069">
    <property type="entry name" value="Pkinase"/>
    <property type="match status" value="1"/>
</dbReference>
<dbReference type="PROSITE" id="PS50011">
    <property type="entry name" value="PROTEIN_KINASE_DOM"/>
    <property type="match status" value="1"/>
</dbReference>
<evidence type="ECO:0000256" key="5">
    <source>
        <dbReference type="SAM" id="MobiDB-lite"/>
    </source>
</evidence>
<dbReference type="Gene3D" id="3.10.100.10">
    <property type="entry name" value="Mannose-Binding Protein A, subunit A"/>
    <property type="match status" value="1"/>
</dbReference>
<sequence>MSTDSFEAPSLEMLAALLPAYDFEAFIAQGGMGAVYKARQRSLDRDVAIKILPRELGEDPEFRQSFETEAKAMARLNHPNLIGVYDYGDVDGMPYIVMEFVNGKSLFHSAYQMAVDPIQAVTIVKGICDGLAHAHENGVIHRDIKPANILLNEKVTPKIGDFGLARPAGNSTGIVMGTPGYVAPEVLHHPDHADRRSDLFALGVVLYELLIGRCPPYDYQPPASVVCGCDVTLDRICDKAMNRIADLRYQSAEEMSADLDAWMRRATNPAAAAAAPAAPKGRIRRVGAMSGGYRPSKAESSSGGMKGLLGLAAVVAVGAIGWSMFSNGQKAQTAGFQAAAAQVPPAADDKSGSSKPKADKKAKSDDATAKKETNETPMESLGRLREKLASGNREEMPKGATLLGDRYFMVVSRPLSWTAASSFATMHGAQLFMALTPADLRKVSALMPEAESGAEAGLWIGAGMTGADAWMWVDGSPWELSVKPGGEGVYVIVDAQGAPQMRERVDRYPFVIQWRKDGASVPELPDALVNAGENSGKDASGSKDAAEDDALSTEDLPEEIASLDKIAKDYLAKLDEERSKKLAENAKSFTWGIDSWHKDLSKNDQATWNRDVTLLKTLVKENRVPDKIGPDSGVRLSPKMEDLAKRAAAKQKEIDADFDSKAERARTSYAARMADRAKSLAGNPKAAKAAEARVKKAAELKGWVSFVKGEEAGEEEEEVMEASAAIDGAELDLSGRWVWMSADIVIIRPDGSLFNETNKNKGEWKREEPGSDSYQFSWNNGRWVDVVTVSADGNKMNGKNQIGNTITAWRILKGSDPIVDAWQWGNAKAIFRSDSTVSKGNDGGKWTLDSEEGGTRTYTVRWGSGYTDTFTLAKNGDSFKGTNNHGAKISGERIEE</sequence>
<organism evidence="7 8">
    <name type="scientific">Luteolibacter rhizosphaerae</name>
    <dbReference type="NCBI Taxonomy" id="2989719"/>
    <lineage>
        <taxon>Bacteria</taxon>
        <taxon>Pseudomonadati</taxon>
        <taxon>Verrucomicrobiota</taxon>
        <taxon>Verrucomicrobiia</taxon>
        <taxon>Verrucomicrobiales</taxon>
        <taxon>Verrucomicrobiaceae</taxon>
        <taxon>Luteolibacter</taxon>
    </lineage>
</organism>
<proteinExistence type="predicted"/>
<dbReference type="SMART" id="SM00220">
    <property type="entry name" value="S_TKc"/>
    <property type="match status" value="1"/>
</dbReference>
<evidence type="ECO:0000256" key="3">
    <source>
        <dbReference type="ARBA" id="ARBA00022777"/>
    </source>
</evidence>
<dbReference type="EMBL" id="JAPDDR010000003">
    <property type="protein sequence ID" value="MCW1913300.1"/>
    <property type="molecule type" value="Genomic_DNA"/>
</dbReference>
<dbReference type="InterPro" id="IPR008271">
    <property type="entry name" value="Ser/Thr_kinase_AS"/>
</dbReference>
<feature type="region of interest" description="Disordered" evidence="5">
    <location>
        <begin position="526"/>
        <end position="554"/>
    </location>
</feature>
<dbReference type="CDD" id="cd00037">
    <property type="entry name" value="CLECT"/>
    <property type="match status" value="1"/>
</dbReference>